<reference evidence="2 3" key="1">
    <citation type="journal article" date="2007" name="Nature">
        <title>Evolution of genes and genomes on the Drosophila phylogeny.</title>
        <authorList>
            <consortium name="Drosophila 12 Genomes Consortium"/>
            <person name="Clark A.G."/>
            <person name="Eisen M.B."/>
            <person name="Smith D.R."/>
            <person name="Bergman C.M."/>
            <person name="Oliver B."/>
            <person name="Markow T.A."/>
            <person name="Kaufman T.C."/>
            <person name="Kellis M."/>
            <person name="Gelbart W."/>
            <person name="Iyer V.N."/>
            <person name="Pollard D.A."/>
            <person name="Sackton T.B."/>
            <person name="Larracuente A.M."/>
            <person name="Singh N.D."/>
            <person name="Abad J.P."/>
            <person name="Abt D.N."/>
            <person name="Adryan B."/>
            <person name="Aguade M."/>
            <person name="Akashi H."/>
            <person name="Anderson W.W."/>
            <person name="Aquadro C.F."/>
            <person name="Ardell D.H."/>
            <person name="Arguello R."/>
            <person name="Artieri C.G."/>
            <person name="Barbash D.A."/>
            <person name="Barker D."/>
            <person name="Barsanti P."/>
            <person name="Batterham P."/>
            <person name="Batzoglou S."/>
            <person name="Begun D."/>
            <person name="Bhutkar A."/>
            <person name="Blanco E."/>
            <person name="Bosak S.A."/>
            <person name="Bradley R.K."/>
            <person name="Brand A.D."/>
            <person name="Brent M.R."/>
            <person name="Brooks A.N."/>
            <person name="Brown R.H."/>
            <person name="Butlin R.K."/>
            <person name="Caggese C."/>
            <person name="Calvi B.R."/>
            <person name="Bernardo de Carvalho A."/>
            <person name="Caspi A."/>
            <person name="Castrezana S."/>
            <person name="Celniker S.E."/>
            <person name="Chang J.L."/>
            <person name="Chapple C."/>
            <person name="Chatterji S."/>
            <person name="Chinwalla A."/>
            <person name="Civetta A."/>
            <person name="Clifton S.W."/>
            <person name="Comeron J.M."/>
            <person name="Costello J.C."/>
            <person name="Coyne J.A."/>
            <person name="Daub J."/>
            <person name="David R.G."/>
            <person name="Delcher A.L."/>
            <person name="Delehaunty K."/>
            <person name="Do C.B."/>
            <person name="Ebling H."/>
            <person name="Edwards K."/>
            <person name="Eickbush T."/>
            <person name="Evans J.D."/>
            <person name="Filipski A."/>
            <person name="Findeiss S."/>
            <person name="Freyhult E."/>
            <person name="Fulton L."/>
            <person name="Fulton R."/>
            <person name="Garcia A.C."/>
            <person name="Gardiner A."/>
            <person name="Garfield D.A."/>
            <person name="Garvin B.E."/>
            <person name="Gibson G."/>
            <person name="Gilbert D."/>
            <person name="Gnerre S."/>
            <person name="Godfrey J."/>
            <person name="Good R."/>
            <person name="Gotea V."/>
            <person name="Gravely B."/>
            <person name="Greenberg A.J."/>
            <person name="Griffiths-Jones S."/>
            <person name="Gross S."/>
            <person name="Guigo R."/>
            <person name="Gustafson E.A."/>
            <person name="Haerty W."/>
            <person name="Hahn M.W."/>
            <person name="Halligan D.L."/>
            <person name="Halpern A.L."/>
            <person name="Halter G.M."/>
            <person name="Han M.V."/>
            <person name="Heger A."/>
            <person name="Hillier L."/>
            <person name="Hinrichs A.S."/>
            <person name="Holmes I."/>
            <person name="Hoskins R.A."/>
            <person name="Hubisz M.J."/>
            <person name="Hultmark D."/>
            <person name="Huntley M.A."/>
            <person name="Jaffe D.B."/>
            <person name="Jagadeeshan S."/>
            <person name="Jeck W.R."/>
            <person name="Johnson J."/>
            <person name="Jones C.D."/>
            <person name="Jordan W.C."/>
            <person name="Karpen G.H."/>
            <person name="Kataoka E."/>
            <person name="Keightley P.D."/>
            <person name="Kheradpour P."/>
            <person name="Kirkness E.F."/>
            <person name="Koerich L.B."/>
            <person name="Kristiansen K."/>
            <person name="Kudrna D."/>
            <person name="Kulathinal R.J."/>
            <person name="Kumar S."/>
            <person name="Kwok R."/>
            <person name="Lander E."/>
            <person name="Langley C.H."/>
            <person name="Lapoint R."/>
            <person name="Lazzaro B.P."/>
            <person name="Lee S.J."/>
            <person name="Levesque L."/>
            <person name="Li R."/>
            <person name="Lin C.F."/>
            <person name="Lin M.F."/>
            <person name="Lindblad-Toh K."/>
            <person name="Llopart A."/>
            <person name="Long M."/>
            <person name="Low L."/>
            <person name="Lozovsky E."/>
            <person name="Lu J."/>
            <person name="Luo M."/>
            <person name="Machado C.A."/>
            <person name="Makalowski W."/>
            <person name="Marzo M."/>
            <person name="Matsuda M."/>
            <person name="Matzkin L."/>
            <person name="McAllister B."/>
            <person name="McBride C.S."/>
            <person name="McKernan B."/>
            <person name="McKernan K."/>
            <person name="Mendez-Lago M."/>
            <person name="Minx P."/>
            <person name="Mollenhauer M.U."/>
            <person name="Montooth K."/>
            <person name="Mount S.M."/>
            <person name="Mu X."/>
            <person name="Myers E."/>
            <person name="Negre B."/>
            <person name="Newfeld S."/>
            <person name="Nielsen R."/>
            <person name="Noor M.A."/>
            <person name="O'Grady P."/>
            <person name="Pachter L."/>
            <person name="Papaceit M."/>
            <person name="Parisi M.J."/>
            <person name="Parisi M."/>
            <person name="Parts L."/>
            <person name="Pedersen J.S."/>
            <person name="Pesole G."/>
            <person name="Phillippy A.M."/>
            <person name="Ponting C.P."/>
            <person name="Pop M."/>
            <person name="Porcelli D."/>
            <person name="Powell J.R."/>
            <person name="Prohaska S."/>
            <person name="Pruitt K."/>
            <person name="Puig M."/>
            <person name="Quesneville H."/>
            <person name="Ram K.R."/>
            <person name="Rand D."/>
            <person name="Rasmussen M.D."/>
            <person name="Reed L.K."/>
            <person name="Reenan R."/>
            <person name="Reily A."/>
            <person name="Remington K.A."/>
            <person name="Rieger T.T."/>
            <person name="Ritchie M.G."/>
            <person name="Robin C."/>
            <person name="Rogers Y.H."/>
            <person name="Rohde C."/>
            <person name="Rozas J."/>
            <person name="Rubenfield M.J."/>
            <person name="Ruiz A."/>
            <person name="Russo S."/>
            <person name="Salzberg S.L."/>
            <person name="Sanchez-Gracia A."/>
            <person name="Saranga D.J."/>
            <person name="Sato H."/>
            <person name="Schaeffer S.W."/>
            <person name="Schatz M.C."/>
            <person name="Schlenke T."/>
            <person name="Schwartz R."/>
            <person name="Segarra C."/>
            <person name="Singh R.S."/>
            <person name="Sirot L."/>
            <person name="Sirota M."/>
            <person name="Sisneros N.B."/>
            <person name="Smith C.D."/>
            <person name="Smith T.F."/>
            <person name="Spieth J."/>
            <person name="Stage D.E."/>
            <person name="Stark A."/>
            <person name="Stephan W."/>
            <person name="Strausberg R.L."/>
            <person name="Strempel S."/>
            <person name="Sturgill D."/>
            <person name="Sutton G."/>
            <person name="Sutton G.G."/>
            <person name="Tao W."/>
            <person name="Teichmann S."/>
            <person name="Tobari Y.N."/>
            <person name="Tomimura Y."/>
            <person name="Tsolas J.M."/>
            <person name="Valente V.L."/>
            <person name="Venter E."/>
            <person name="Venter J.C."/>
            <person name="Vicario S."/>
            <person name="Vieira F.G."/>
            <person name="Vilella A.J."/>
            <person name="Villasante A."/>
            <person name="Walenz B."/>
            <person name="Wang J."/>
            <person name="Wasserman M."/>
            <person name="Watts T."/>
            <person name="Wilson D."/>
            <person name="Wilson R.K."/>
            <person name="Wing R.A."/>
            <person name="Wolfner M.F."/>
            <person name="Wong A."/>
            <person name="Wong G.K."/>
            <person name="Wu C.I."/>
            <person name="Wu G."/>
            <person name="Yamamoto D."/>
            <person name="Yang H.P."/>
            <person name="Yang S.P."/>
            <person name="Yorke J.A."/>
            <person name="Yoshida K."/>
            <person name="Zdobnov E."/>
            <person name="Zhang P."/>
            <person name="Zhang Y."/>
            <person name="Zimin A.V."/>
            <person name="Baldwin J."/>
            <person name="Abdouelleil A."/>
            <person name="Abdulkadir J."/>
            <person name="Abebe A."/>
            <person name="Abera B."/>
            <person name="Abreu J."/>
            <person name="Acer S.C."/>
            <person name="Aftuck L."/>
            <person name="Alexander A."/>
            <person name="An P."/>
            <person name="Anderson E."/>
            <person name="Anderson S."/>
            <person name="Arachi H."/>
            <person name="Azer M."/>
            <person name="Bachantsang P."/>
            <person name="Barry A."/>
            <person name="Bayul T."/>
            <person name="Berlin A."/>
            <person name="Bessette D."/>
            <person name="Bloom T."/>
            <person name="Blye J."/>
            <person name="Boguslavskiy L."/>
            <person name="Bonnet C."/>
            <person name="Boukhgalter B."/>
            <person name="Bourzgui I."/>
            <person name="Brown A."/>
            <person name="Cahill P."/>
            <person name="Channer S."/>
            <person name="Cheshatsang Y."/>
            <person name="Chuda L."/>
            <person name="Citroen M."/>
            <person name="Collymore A."/>
            <person name="Cooke P."/>
            <person name="Costello M."/>
            <person name="D'Aco K."/>
            <person name="Daza R."/>
            <person name="De Haan G."/>
            <person name="DeGray S."/>
            <person name="DeMaso C."/>
            <person name="Dhargay N."/>
            <person name="Dooley K."/>
            <person name="Dooley E."/>
            <person name="Doricent M."/>
            <person name="Dorje P."/>
            <person name="Dorjee K."/>
            <person name="Dupes A."/>
            <person name="Elong R."/>
            <person name="Falk J."/>
            <person name="Farina A."/>
            <person name="Faro S."/>
            <person name="Ferguson D."/>
            <person name="Fisher S."/>
            <person name="Foley C.D."/>
            <person name="Franke A."/>
            <person name="Friedrich D."/>
            <person name="Gadbois L."/>
            <person name="Gearin G."/>
            <person name="Gearin C.R."/>
            <person name="Giannoukos G."/>
            <person name="Goode T."/>
            <person name="Graham J."/>
            <person name="Grandbois E."/>
            <person name="Grewal S."/>
            <person name="Gyaltsen K."/>
            <person name="Hafez N."/>
            <person name="Hagos B."/>
            <person name="Hall J."/>
            <person name="Henson C."/>
            <person name="Hollinger A."/>
            <person name="Honan T."/>
            <person name="Huard M.D."/>
            <person name="Hughes L."/>
            <person name="Hurhula B."/>
            <person name="Husby M.E."/>
            <person name="Kamat A."/>
            <person name="Kanga B."/>
            <person name="Kashin S."/>
            <person name="Khazanovich D."/>
            <person name="Kisner P."/>
            <person name="Lance K."/>
            <person name="Lara M."/>
            <person name="Lee W."/>
            <person name="Lennon N."/>
            <person name="Letendre F."/>
            <person name="LeVine R."/>
            <person name="Lipovsky A."/>
            <person name="Liu X."/>
            <person name="Liu J."/>
            <person name="Liu S."/>
            <person name="Lokyitsang T."/>
            <person name="Lokyitsang Y."/>
            <person name="Lubonja R."/>
            <person name="Lui A."/>
            <person name="MacDonald P."/>
            <person name="Magnisalis V."/>
            <person name="Maru K."/>
            <person name="Matthews C."/>
            <person name="McCusker W."/>
            <person name="McDonough S."/>
            <person name="Mehta T."/>
            <person name="Meldrim J."/>
            <person name="Meneus L."/>
            <person name="Mihai O."/>
            <person name="Mihalev A."/>
            <person name="Mihova T."/>
            <person name="Mittelman R."/>
            <person name="Mlenga V."/>
            <person name="Montmayeur A."/>
            <person name="Mulrain L."/>
            <person name="Navidi A."/>
            <person name="Naylor J."/>
            <person name="Negash T."/>
            <person name="Nguyen T."/>
            <person name="Nguyen N."/>
            <person name="Nicol R."/>
            <person name="Norbu C."/>
            <person name="Norbu N."/>
            <person name="Novod N."/>
            <person name="O'Neill B."/>
            <person name="Osman S."/>
            <person name="Markiewicz E."/>
            <person name="Oyono O.L."/>
            <person name="Patti C."/>
            <person name="Phunkhang P."/>
            <person name="Pierre F."/>
            <person name="Priest M."/>
            <person name="Raghuraman S."/>
            <person name="Rege F."/>
            <person name="Reyes R."/>
            <person name="Rise C."/>
            <person name="Rogov P."/>
            <person name="Ross K."/>
            <person name="Ryan E."/>
            <person name="Settipalli S."/>
            <person name="Shea T."/>
            <person name="Sherpa N."/>
            <person name="Shi L."/>
            <person name="Shih D."/>
            <person name="Sparrow T."/>
            <person name="Spaulding J."/>
            <person name="Stalker J."/>
            <person name="Stange-Thomann N."/>
            <person name="Stavropoulos S."/>
            <person name="Stone C."/>
            <person name="Strader C."/>
            <person name="Tesfaye S."/>
            <person name="Thomson T."/>
            <person name="Thoulutsang Y."/>
            <person name="Thoulutsang D."/>
            <person name="Topham K."/>
            <person name="Topping I."/>
            <person name="Tsamla T."/>
            <person name="Vassiliev H."/>
            <person name="Vo A."/>
            <person name="Wangchuk T."/>
            <person name="Wangdi T."/>
            <person name="Weiand M."/>
            <person name="Wilkinson J."/>
            <person name="Wilson A."/>
            <person name="Yadav S."/>
            <person name="Young G."/>
            <person name="Yu Q."/>
            <person name="Zembek L."/>
            <person name="Zhong D."/>
            <person name="Zimmer A."/>
            <person name="Zwirko Z."/>
            <person name="Jaffe D.B."/>
            <person name="Alvarez P."/>
            <person name="Brockman W."/>
            <person name="Butler J."/>
            <person name="Chin C."/>
            <person name="Gnerre S."/>
            <person name="Grabherr M."/>
            <person name="Kleber M."/>
            <person name="Mauceli E."/>
            <person name="MacCallum I."/>
        </authorList>
    </citation>
    <scope>NUCLEOTIDE SEQUENCE [LARGE SCALE GENOMIC DNA]</scope>
    <source>
        <strain evidence="3">Tucson 15081-1352.22</strain>
    </source>
</reference>
<sequence length="253" mass="29649">MSDNINYNADELEAPSWLDEQFLQDALVKHFKEPSLIVTDSEISPASVMFRVHVEYSIQKRKFSKSLIIKTMPEAEGHKKEFLADSKIFPTEIAMFTQVLPKFRAILREADELRSVLGKLVKWQAVSFKLLKDQPGIFDELQFDLTTIPNFLEQDFTKDALSNFINMINVIREYRENRQANAYYVLCYGDFHIRNMMFNKDSDCMLLDFQLSYIGSIANDLHYAKYMLLSPNDRKDSCDALLYYYFDTFVRTL</sequence>
<evidence type="ECO:0000313" key="3">
    <source>
        <dbReference type="Proteomes" id="UP000009192"/>
    </source>
</evidence>
<dbReference type="InterPro" id="IPR015897">
    <property type="entry name" value="CHK_kinase-like"/>
</dbReference>
<dbReference type="OrthoDB" id="8250698at2759"/>
<accession>B4KD30</accession>
<dbReference type="InterPro" id="IPR011009">
    <property type="entry name" value="Kinase-like_dom_sf"/>
</dbReference>
<dbReference type="HOGENOM" id="CLU_1397689_0_0_1"/>
<keyword evidence="3" id="KW-1185">Reference proteome</keyword>
<dbReference type="SUPFAM" id="SSF56112">
    <property type="entry name" value="Protein kinase-like (PK-like)"/>
    <property type="match status" value="1"/>
</dbReference>
<dbReference type="PANTHER" id="PTHR11012:SF12">
    <property type="entry name" value="CHK KINASE-LIKE DOMAIN-CONTAINING PROTEIN-RELATED"/>
    <property type="match status" value="1"/>
</dbReference>
<dbReference type="SMART" id="SM00587">
    <property type="entry name" value="CHK"/>
    <property type="match status" value="1"/>
</dbReference>
<dbReference type="Pfam" id="PF02958">
    <property type="entry name" value="EcKL"/>
    <property type="match status" value="2"/>
</dbReference>
<protein>
    <recommendedName>
        <fullName evidence="1">CHK kinase-like domain-containing protein</fullName>
    </recommendedName>
</protein>
<dbReference type="InterPro" id="IPR004119">
    <property type="entry name" value="EcKL"/>
</dbReference>
<feature type="domain" description="CHK kinase-like" evidence="1">
    <location>
        <begin position="94"/>
        <end position="253"/>
    </location>
</feature>
<proteinExistence type="predicted"/>
<gene>
    <name evidence="2" type="primary">Dmoj\GI23910</name>
    <name evidence="2" type="ORF">Dmoj_GI23910</name>
</gene>
<dbReference type="EMBL" id="CH933806">
    <property type="protein sequence ID" value="EDW13800.2"/>
    <property type="molecule type" value="Genomic_DNA"/>
</dbReference>
<evidence type="ECO:0000313" key="2">
    <source>
        <dbReference type="EMBL" id="EDW13800.2"/>
    </source>
</evidence>
<dbReference type="KEGG" id="dmo:Dmoj_GI23910"/>
<dbReference type="PANTHER" id="PTHR11012">
    <property type="entry name" value="PROTEIN KINASE-LIKE DOMAIN-CONTAINING"/>
    <property type="match status" value="1"/>
</dbReference>
<dbReference type="InParanoid" id="B4KD30"/>
<organism evidence="2 3">
    <name type="scientific">Drosophila mojavensis</name>
    <name type="common">Fruit fly</name>
    <dbReference type="NCBI Taxonomy" id="7230"/>
    <lineage>
        <taxon>Eukaryota</taxon>
        <taxon>Metazoa</taxon>
        <taxon>Ecdysozoa</taxon>
        <taxon>Arthropoda</taxon>
        <taxon>Hexapoda</taxon>
        <taxon>Insecta</taxon>
        <taxon>Pterygota</taxon>
        <taxon>Neoptera</taxon>
        <taxon>Endopterygota</taxon>
        <taxon>Diptera</taxon>
        <taxon>Brachycera</taxon>
        <taxon>Muscomorpha</taxon>
        <taxon>Ephydroidea</taxon>
        <taxon>Drosophilidae</taxon>
        <taxon>Drosophila</taxon>
    </lineage>
</organism>
<evidence type="ECO:0000259" key="1">
    <source>
        <dbReference type="SMART" id="SM00587"/>
    </source>
</evidence>
<name>B4KD30_DROMO</name>
<dbReference type="Proteomes" id="UP000009192">
    <property type="component" value="Unassembled WGS sequence"/>
</dbReference>
<dbReference type="Gene3D" id="3.90.1200.10">
    <property type="match status" value="1"/>
</dbReference>
<dbReference type="AlphaFoldDB" id="B4KD30"/>